<keyword evidence="2" id="KW-1185">Reference proteome</keyword>
<dbReference type="InterPro" id="IPR056113">
    <property type="entry name" value="DUF7696"/>
</dbReference>
<reference evidence="2" key="1">
    <citation type="submission" date="2018-06" db="EMBL/GenBank/DDBJ databases">
        <title>Complete genome of Pseudomonas insecticola strain QZS01.</title>
        <authorList>
            <person name="Wang J."/>
            <person name="Su Q."/>
        </authorList>
    </citation>
    <scope>NUCLEOTIDE SEQUENCE [LARGE SCALE GENOMIC DNA]</scope>
    <source>
        <strain evidence="2">QZS01</strain>
    </source>
</reference>
<protein>
    <recommendedName>
        <fullName evidence="3">Regulatory protein RecX</fullName>
    </recommendedName>
</protein>
<evidence type="ECO:0000313" key="1">
    <source>
        <dbReference type="EMBL" id="AZS50414.1"/>
    </source>
</evidence>
<name>A0A3Q9JLE2_9GAMM</name>
<proteinExistence type="predicted"/>
<dbReference type="AlphaFoldDB" id="A0A3Q9JLE2"/>
<evidence type="ECO:0008006" key="3">
    <source>
        <dbReference type="Google" id="ProtNLM"/>
    </source>
</evidence>
<dbReference type="Pfam" id="PF24751">
    <property type="entry name" value="DUF7696"/>
    <property type="match status" value="1"/>
</dbReference>
<dbReference type="EMBL" id="CP029822">
    <property type="protein sequence ID" value="AZS50414.1"/>
    <property type="molecule type" value="Genomic_DNA"/>
</dbReference>
<sequence length="61" mass="7455">MERVSEQYRAECEARYWLGMGFTTRSKREQLREEIRKKRGQKAADYLIENMRKEWGKQNGK</sequence>
<evidence type="ECO:0000313" key="2">
    <source>
        <dbReference type="Proteomes" id="UP000273143"/>
    </source>
</evidence>
<organism evidence="1 2">
    <name type="scientific">Entomomonas moraniae</name>
    <dbReference type="NCBI Taxonomy" id="2213226"/>
    <lineage>
        <taxon>Bacteria</taxon>
        <taxon>Pseudomonadati</taxon>
        <taxon>Pseudomonadota</taxon>
        <taxon>Gammaproteobacteria</taxon>
        <taxon>Pseudomonadales</taxon>
        <taxon>Pseudomonadaceae</taxon>
        <taxon>Entomomonas</taxon>
    </lineage>
</organism>
<dbReference type="RefSeq" id="WP_127162749.1">
    <property type="nucleotide sequence ID" value="NZ_CP029822.1"/>
</dbReference>
<dbReference type="KEGG" id="emo:DM558_06325"/>
<accession>A0A3Q9JLE2</accession>
<dbReference type="Proteomes" id="UP000273143">
    <property type="component" value="Chromosome"/>
</dbReference>
<gene>
    <name evidence="1" type="ORF">DM558_06325</name>
</gene>